<comment type="similarity">
    <text evidence="1 6">Belongs to the peptidase C14A family.</text>
</comment>
<keyword evidence="3" id="KW-0378">Hydrolase</keyword>
<dbReference type="InterPro" id="IPR033139">
    <property type="entry name" value="Caspase_cys_AS"/>
</dbReference>
<dbReference type="InterPro" id="IPR011600">
    <property type="entry name" value="Pept_C14_caspase"/>
</dbReference>
<dbReference type="GO" id="GO:0043525">
    <property type="term" value="P:positive regulation of neuron apoptotic process"/>
    <property type="evidence" value="ECO:0007669"/>
    <property type="project" value="TreeGrafter"/>
</dbReference>
<evidence type="ECO:0000256" key="6">
    <source>
        <dbReference type="RuleBase" id="RU003971"/>
    </source>
</evidence>
<evidence type="ECO:0000313" key="10">
    <source>
        <dbReference type="Proteomes" id="UP000230066"/>
    </source>
</evidence>
<dbReference type="SMART" id="SM00115">
    <property type="entry name" value="CASc"/>
    <property type="match status" value="1"/>
</dbReference>
<keyword evidence="2" id="KW-0645">Protease</keyword>
<evidence type="ECO:0000256" key="5">
    <source>
        <dbReference type="ARBA" id="ARBA00023145"/>
    </source>
</evidence>
<dbReference type="InterPro" id="IPR015917">
    <property type="entry name" value="Pept_C14A"/>
</dbReference>
<gene>
    <name evidence="9" type="ORF">D915_006217</name>
</gene>
<name>A0A4E0R3X9_FASHE</name>
<dbReference type="AlphaFoldDB" id="A0A4E0R3X9"/>
<dbReference type="Proteomes" id="UP000230066">
    <property type="component" value="Unassembled WGS sequence"/>
</dbReference>
<dbReference type="Pfam" id="PF00656">
    <property type="entry name" value="Peptidase_C14"/>
    <property type="match status" value="1"/>
</dbReference>
<dbReference type="InterPro" id="IPR001309">
    <property type="entry name" value="Pept_C14_p20"/>
</dbReference>
<evidence type="ECO:0000259" key="7">
    <source>
        <dbReference type="PROSITE" id="PS50207"/>
    </source>
</evidence>
<dbReference type="Gene3D" id="3.40.50.1460">
    <property type="match status" value="1"/>
</dbReference>
<keyword evidence="10" id="KW-1185">Reference proteome</keyword>
<dbReference type="PANTHER" id="PTHR10454">
    <property type="entry name" value="CASPASE"/>
    <property type="match status" value="1"/>
</dbReference>
<dbReference type="GO" id="GO:0004197">
    <property type="term" value="F:cysteine-type endopeptidase activity"/>
    <property type="evidence" value="ECO:0007669"/>
    <property type="project" value="InterPro"/>
</dbReference>
<sequence length="182" mass="19880">MSAADHSHFDSFVCVILSHGANGVIFATDGPIPVDTVVGYFRGKQCPTLVSKPKMFFFQACRGTTFDEGSAIPMVTDAAGDVVVTKLPSEADILVSHSTVPGYFAWRNSSSGSWFIQELCRVLEAEMETKNPNDIVRLLTVVARCVAYQYRSNTGMPDSHDKTQMTSTTSTLTRLVYLGRSP</sequence>
<dbReference type="PRINTS" id="PR00376">
    <property type="entry name" value="IL1BCENZYME"/>
</dbReference>
<dbReference type="InterPro" id="IPR029030">
    <property type="entry name" value="Caspase-like_dom_sf"/>
</dbReference>
<evidence type="ECO:0000256" key="4">
    <source>
        <dbReference type="ARBA" id="ARBA00022807"/>
    </source>
</evidence>
<evidence type="ECO:0000256" key="2">
    <source>
        <dbReference type="ARBA" id="ARBA00022670"/>
    </source>
</evidence>
<evidence type="ECO:0000259" key="8">
    <source>
        <dbReference type="PROSITE" id="PS50208"/>
    </source>
</evidence>
<dbReference type="InterPro" id="IPR016129">
    <property type="entry name" value="Caspase_his_AS"/>
</dbReference>
<keyword evidence="5" id="KW-0865">Zymogen</keyword>
<dbReference type="PROSITE" id="PS50208">
    <property type="entry name" value="CASPASE_P20"/>
    <property type="match status" value="1"/>
</dbReference>
<reference evidence="9" key="1">
    <citation type="submission" date="2019-03" db="EMBL/GenBank/DDBJ databases">
        <title>Improved annotation for the trematode Fasciola hepatica.</title>
        <authorList>
            <person name="Choi Y.-J."/>
            <person name="Martin J."/>
            <person name="Mitreva M."/>
        </authorList>
    </citation>
    <scope>NUCLEOTIDE SEQUENCE [LARGE SCALE GENOMIC DNA]</scope>
</reference>
<feature type="domain" description="Caspase family p20" evidence="8">
    <location>
        <begin position="1"/>
        <end position="65"/>
    </location>
</feature>
<evidence type="ECO:0000256" key="3">
    <source>
        <dbReference type="ARBA" id="ARBA00022801"/>
    </source>
</evidence>
<comment type="caution">
    <text evidence="9">The sequence shown here is derived from an EMBL/GenBank/DDBJ whole genome shotgun (WGS) entry which is preliminary data.</text>
</comment>
<dbReference type="PANTHER" id="PTHR10454:SF232">
    <property type="entry name" value="AT03047P-RELATED"/>
    <property type="match status" value="1"/>
</dbReference>
<dbReference type="EMBL" id="JXXN02002393">
    <property type="protein sequence ID" value="THD23009.1"/>
    <property type="molecule type" value="Genomic_DNA"/>
</dbReference>
<dbReference type="GO" id="GO:0006508">
    <property type="term" value="P:proteolysis"/>
    <property type="evidence" value="ECO:0007669"/>
    <property type="project" value="UniProtKB-KW"/>
</dbReference>
<proteinExistence type="inferred from homology"/>
<feature type="domain" description="Caspase family p10" evidence="7">
    <location>
        <begin position="83"/>
        <end position="180"/>
    </location>
</feature>
<keyword evidence="4" id="KW-0788">Thiol protease</keyword>
<accession>A0A4E0R3X9</accession>
<evidence type="ECO:0000256" key="1">
    <source>
        <dbReference type="ARBA" id="ARBA00010134"/>
    </source>
</evidence>
<evidence type="ECO:0000313" key="9">
    <source>
        <dbReference type="EMBL" id="THD23009.1"/>
    </source>
</evidence>
<dbReference type="InterPro" id="IPR002398">
    <property type="entry name" value="Pept_C14"/>
</dbReference>
<dbReference type="GO" id="GO:0006915">
    <property type="term" value="P:apoptotic process"/>
    <property type="evidence" value="ECO:0007669"/>
    <property type="project" value="TreeGrafter"/>
</dbReference>
<protein>
    <submittedName>
        <fullName evidence="9">Caspase 3 apoptosis cysteine peptidase</fullName>
    </submittedName>
</protein>
<dbReference type="Gene3D" id="3.30.70.1470">
    <property type="entry name" value="Caspase-like"/>
    <property type="match status" value="1"/>
</dbReference>
<dbReference type="PROSITE" id="PS01121">
    <property type="entry name" value="CASPASE_HIS"/>
    <property type="match status" value="1"/>
</dbReference>
<dbReference type="SUPFAM" id="SSF52129">
    <property type="entry name" value="Caspase-like"/>
    <property type="match status" value="1"/>
</dbReference>
<dbReference type="PROSITE" id="PS01122">
    <property type="entry name" value="CASPASE_CYS"/>
    <property type="match status" value="1"/>
</dbReference>
<dbReference type="PROSITE" id="PS50207">
    <property type="entry name" value="CASPASE_P10"/>
    <property type="match status" value="1"/>
</dbReference>
<dbReference type="GO" id="GO:0005737">
    <property type="term" value="C:cytoplasm"/>
    <property type="evidence" value="ECO:0007669"/>
    <property type="project" value="TreeGrafter"/>
</dbReference>
<dbReference type="InterPro" id="IPR002138">
    <property type="entry name" value="Pept_C14_p10"/>
</dbReference>
<organism evidence="9 10">
    <name type="scientific">Fasciola hepatica</name>
    <name type="common">Liver fluke</name>
    <dbReference type="NCBI Taxonomy" id="6192"/>
    <lineage>
        <taxon>Eukaryota</taxon>
        <taxon>Metazoa</taxon>
        <taxon>Spiralia</taxon>
        <taxon>Lophotrochozoa</taxon>
        <taxon>Platyhelminthes</taxon>
        <taxon>Trematoda</taxon>
        <taxon>Digenea</taxon>
        <taxon>Plagiorchiida</taxon>
        <taxon>Echinostomata</taxon>
        <taxon>Echinostomatoidea</taxon>
        <taxon>Fasciolidae</taxon>
        <taxon>Fasciola</taxon>
    </lineage>
</organism>